<reference evidence="2 3" key="1">
    <citation type="journal article" date="2014" name="Agronomy (Basel)">
        <title>A Draft Genome Sequence for Ensete ventricosum, the Drought-Tolerant Tree Against Hunger.</title>
        <authorList>
            <person name="Harrison J."/>
            <person name="Moore K.A."/>
            <person name="Paszkiewicz K."/>
            <person name="Jones T."/>
            <person name="Grant M."/>
            <person name="Ambacheew D."/>
            <person name="Muzemil S."/>
            <person name="Studholme D.J."/>
        </authorList>
    </citation>
    <scope>NUCLEOTIDE SEQUENCE [LARGE SCALE GENOMIC DNA]</scope>
</reference>
<evidence type="ECO:0000313" key="3">
    <source>
        <dbReference type="Proteomes" id="UP000287651"/>
    </source>
</evidence>
<dbReference type="Proteomes" id="UP000287651">
    <property type="component" value="Unassembled WGS sequence"/>
</dbReference>
<sequence>MLASSYTKKTTIVSATQVVFYNALFDGVVVVEFEDAVAGSMESQDFEDAVVGSCTKKTMARSAVAKERERYHEIAEDGTIATATDVLWLTSELQMGMRSATTRICWKCDVSLRWRLSEGWDTVRRRETEGAGSDCDVKQRKGSNRVDMLRKKGWPVAVAGAIEKTNGKGVPEGRSDLKKRVVTKIYHLWKQRGPGPSQDSEHSQAPRLRGRRPRMPRLLECWRGRRSGRWLGWEPWWGDFSMCRRRLLSLSVGFQEIYSNEKEKVAALVVLSGGYGFTEKRQMMPRDRC</sequence>
<accession>A0A426XEC0</accession>
<proteinExistence type="predicted"/>
<evidence type="ECO:0000313" key="2">
    <source>
        <dbReference type="EMBL" id="RRT37824.1"/>
    </source>
</evidence>
<organism evidence="2 3">
    <name type="scientific">Ensete ventricosum</name>
    <name type="common">Abyssinian banana</name>
    <name type="synonym">Musa ensete</name>
    <dbReference type="NCBI Taxonomy" id="4639"/>
    <lineage>
        <taxon>Eukaryota</taxon>
        <taxon>Viridiplantae</taxon>
        <taxon>Streptophyta</taxon>
        <taxon>Embryophyta</taxon>
        <taxon>Tracheophyta</taxon>
        <taxon>Spermatophyta</taxon>
        <taxon>Magnoliopsida</taxon>
        <taxon>Liliopsida</taxon>
        <taxon>Zingiberales</taxon>
        <taxon>Musaceae</taxon>
        <taxon>Ensete</taxon>
    </lineage>
</organism>
<comment type="caution">
    <text evidence="2">The sequence shown here is derived from an EMBL/GenBank/DDBJ whole genome shotgun (WGS) entry which is preliminary data.</text>
</comment>
<evidence type="ECO:0000256" key="1">
    <source>
        <dbReference type="SAM" id="MobiDB-lite"/>
    </source>
</evidence>
<dbReference type="AlphaFoldDB" id="A0A426XEC0"/>
<gene>
    <name evidence="2" type="ORF">B296_00040831</name>
</gene>
<dbReference type="EMBL" id="AMZH03021836">
    <property type="protein sequence ID" value="RRT37824.1"/>
    <property type="molecule type" value="Genomic_DNA"/>
</dbReference>
<name>A0A426XEC0_ENSVE</name>
<protein>
    <submittedName>
        <fullName evidence="2">Uncharacterized protein</fullName>
    </submittedName>
</protein>
<feature type="region of interest" description="Disordered" evidence="1">
    <location>
        <begin position="191"/>
        <end position="210"/>
    </location>
</feature>